<proteinExistence type="predicted"/>
<keyword evidence="2" id="KW-1185">Reference proteome</keyword>
<dbReference type="EMBL" id="QPFP01000014">
    <property type="protein sequence ID" value="TEB32878.1"/>
    <property type="molecule type" value="Genomic_DNA"/>
</dbReference>
<gene>
    <name evidence="1" type="ORF">FA13DRAFT_1731400</name>
</gene>
<sequence>MDFHTSNVPEVQPAPILRLTHLSYKGAAGKEVFSHISKLSTLVDLDLAPTTTIAGDDLALLRRLRRLENLRIFIYLIIVNINVPPVGPLSSRDGSDVPGLNQATDRLYALRTLTIGAPGQVHYPISVALDAPRLRDLALRFEVPLNGRAVDLHPIFTKCLLAPNARHDFECLWVGFFWFGLHVLEHQPTSPLHVGHHFSNLCESAVPSHDAGLSPLPQLSHIPSFLRIEIAHTASQCRQIPRTGISPGHWTSVPGA</sequence>
<name>A0A4Y7TG19_COPMI</name>
<protein>
    <submittedName>
        <fullName evidence="1">Uncharacterized protein</fullName>
    </submittedName>
</protein>
<organism evidence="1 2">
    <name type="scientific">Coprinellus micaceus</name>
    <name type="common">Glistening ink-cap mushroom</name>
    <name type="synonym">Coprinus micaceus</name>
    <dbReference type="NCBI Taxonomy" id="71717"/>
    <lineage>
        <taxon>Eukaryota</taxon>
        <taxon>Fungi</taxon>
        <taxon>Dikarya</taxon>
        <taxon>Basidiomycota</taxon>
        <taxon>Agaricomycotina</taxon>
        <taxon>Agaricomycetes</taxon>
        <taxon>Agaricomycetidae</taxon>
        <taxon>Agaricales</taxon>
        <taxon>Agaricineae</taxon>
        <taxon>Psathyrellaceae</taxon>
        <taxon>Coprinellus</taxon>
    </lineage>
</organism>
<reference evidence="1 2" key="1">
    <citation type="journal article" date="2019" name="Nat. Ecol. Evol.">
        <title>Megaphylogeny resolves global patterns of mushroom evolution.</title>
        <authorList>
            <person name="Varga T."/>
            <person name="Krizsan K."/>
            <person name="Foldi C."/>
            <person name="Dima B."/>
            <person name="Sanchez-Garcia M."/>
            <person name="Sanchez-Ramirez S."/>
            <person name="Szollosi G.J."/>
            <person name="Szarkandi J.G."/>
            <person name="Papp V."/>
            <person name="Albert L."/>
            <person name="Andreopoulos W."/>
            <person name="Angelini C."/>
            <person name="Antonin V."/>
            <person name="Barry K.W."/>
            <person name="Bougher N.L."/>
            <person name="Buchanan P."/>
            <person name="Buyck B."/>
            <person name="Bense V."/>
            <person name="Catcheside P."/>
            <person name="Chovatia M."/>
            <person name="Cooper J."/>
            <person name="Damon W."/>
            <person name="Desjardin D."/>
            <person name="Finy P."/>
            <person name="Geml J."/>
            <person name="Haridas S."/>
            <person name="Hughes K."/>
            <person name="Justo A."/>
            <person name="Karasinski D."/>
            <person name="Kautmanova I."/>
            <person name="Kiss B."/>
            <person name="Kocsube S."/>
            <person name="Kotiranta H."/>
            <person name="LaButti K.M."/>
            <person name="Lechner B.E."/>
            <person name="Liimatainen K."/>
            <person name="Lipzen A."/>
            <person name="Lukacs Z."/>
            <person name="Mihaltcheva S."/>
            <person name="Morgado L.N."/>
            <person name="Niskanen T."/>
            <person name="Noordeloos M.E."/>
            <person name="Ohm R.A."/>
            <person name="Ortiz-Santana B."/>
            <person name="Ovrebo C."/>
            <person name="Racz N."/>
            <person name="Riley R."/>
            <person name="Savchenko A."/>
            <person name="Shiryaev A."/>
            <person name="Soop K."/>
            <person name="Spirin V."/>
            <person name="Szebenyi C."/>
            <person name="Tomsovsky M."/>
            <person name="Tulloss R.E."/>
            <person name="Uehling J."/>
            <person name="Grigoriev I.V."/>
            <person name="Vagvolgyi C."/>
            <person name="Papp T."/>
            <person name="Martin F.M."/>
            <person name="Miettinen O."/>
            <person name="Hibbett D.S."/>
            <person name="Nagy L.G."/>
        </authorList>
    </citation>
    <scope>NUCLEOTIDE SEQUENCE [LARGE SCALE GENOMIC DNA]</scope>
    <source>
        <strain evidence="1 2">FP101781</strain>
    </source>
</reference>
<accession>A0A4Y7TG19</accession>
<dbReference type="Proteomes" id="UP000298030">
    <property type="component" value="Unassembled WGS sequence"/>
</dbReference>
<comment type="caution">
    <text evidence="1">The sequence shown here is derived from an EMBL/GenBank/DDBJ whole genome shotgun (WGS) entry which is preliminary data.</text>
</comment>
<evidence type="ECO:0000313" key="1">
    <source>
        <dbReference type="EMBL" id="TEB32878.1"/>
    </source>
</evidence>
<evidence type="ECO:0000313" key="2">
    <source>
        <dbReference type="Proteomes" id="UP000298030"/>
    </source>
</evidence>
<dbReference type="AlphaFoldDB" id="A0A4Y7TG19"/>